<comment type="caution">
    <text evidence="2">The sequence shown here is derived from an EMBL/GenBank/DDBJ whole genome shotgun (WGS) entry which is preliminary data.</text>
</comment>
<dbReference type="Proteomes" id="UP000298127">
    <property type="component" value="Unassembled WGS sequence"/>
</dbReference>
<keyword evidence="3" id="KW-1185">Reference proteome</keyword>
<evidence type="ECO:0000313" key="3">
    <source>
        <dbReference type="Proteomes" id="UP000298127"/>
    </source>
</evidence>
<evidence type="ECO:0008006" key="4">
    <source>
        <dbReference type="Google" id="ProtNLM"/>
    </source>
</evidence>
<sequence>MGVAATQAGSRSFWIDPRFIVGVVLVVGSVIGVYAVVATADRTTQVYVARDALIVGQTVDADDLVATSVRLGDGAGVYLSAGGPPTDGLVMTRSVLAGEMVPASAVSTTTQAGLTSVVVTVSGRLPESIAPGTVVDLWAARAAKTDGFDPPVVLVSDATVAVVREADGFLADGDGRAVELLVPRDDVALVLEAIADDDALSVVPGSG</sequence>
<feature type="transmembrane region" description="Helical" evidence="1">
    <location>
        <begin position="19"/>
        <end position="40"/>
    </location>
</feature>
<dbReference type="RefSeq" id="WP_135121147.1">
    <property type="nucleotide sequence ID" value="NZ_SPQZ01000005.1"/>
</dbReference>
<accession>A0A4Y9QXQ6</accession>
<reference evidence="2 3" key="1">
    <citation type="journal article" date="2018" name="J. Microbiol.">
        <title>Leifsonia flava sp. nov., a novel actinobacterium isolated from the rhizosphere of Aquilegia viridiflora.</title>
        <authorList>
            <person name="Cai Y."/>
            <person name="Tao W.Z."/>
            <person name="Ma Y.J."/>
            <person name="Cheng J."/>
            <person name="Zhang M.Y."/>
            <person name="Zhang Y.X."/>
        </authorList>
    </citation>
    <scope>NUCLEOTIDE SEQUENCE [LARGE SCALE GENOMIC DNA]</scope>
    <source>
        <strain evidence="2 3">SYP-B2174</strain>
    </source>
</reference>
<keyword evidence="1" id="KW-0472">Membrane</keyword>
<gene>
    <name evidence="2" type="ORF">E4M00_14210</name>
</gene>
<dbReference type="EMBL" id="SPQZ01000005">
    <property type="protein sequence ID" value="TFV96462.1"/>
    <property type="molecule type" value="Genomic_DNA"/>
</dbReference>
<keyword evidence="1" id="KW-1133">Transmembrane helix</keyword>
<name>A0A4Y9QXQ6_9MICO</name>
<proteinExistence type="predicted"/>
<evidence type="ECO:0000256" key="1">
    <source>
        <dbReference type="SAM" id="Phobius"/>
    </source>
</evidence>
<protein>
    <recommendedName>
        <fullName evidence="4">SAF domain-containing protein</fullName>
    </recommendedName>
</protein>
<keyword evidence="1" id="KW-0812">Transmembrane</keyword>
<organism evidence="2 3">
    <name type="scientific">Orlajensenia leifsoniae</name>
    <dbReference type="NCBI Taxonomy" id="2561933"/>
    <lineage>
        <taxon>Bacteria</taxon>
        <taxon>Bacillati</taxon>
        <taxon>Actinomycetota</taxon>
        <taxon>Actinomycetes</taxon>
        <taxon>Micrococcales</taxon>
        <taxon>Microbacteriaceae</taxon>
        <taxon>Orlajensenia</taxon>
    </lineage>
</organism>
<evidence type="ECO:0000313" key="2">
    <source>
        <dbReference type="EMBL" id="TFV96462.1"/>
    </source>
</evidence>
<dbReference type="AlphaFoldDB" id="A0A4Y9QXQ6"/>